<protein>
    <submittedName>
        <fullName evidence="1">Uncharacterized protein</fullName>
    </submittedName>
</protein>
<comment type="caution">
    <text evidence="1">The sequence shown here is derived from an EMBL/GenBank/DDBJ whole genome shotgun (WGS) entry which is preliminary data.</text>
</comment>
<accession>A0A428RNK7</accession>
<evidence type="ECO:0000313" key="2">
    <source>
        <dbReference type="Proteomes" id="UP000287144"/>
    </source>
</evidence>
<gene>
    <name evidence="1" type="ORF">CEP52_017561</name>
</gene>
<organism evidence="1 2">
    <name type="scientific">Fusarium oligoseptatum</name>
    <dbReference type="NCBI Taxonomy" id="2604345"/>
    <lineage>
        <taxon>Eukaryota</taxon>
        <taxon>Fungi</taxon>
        <taxon>Dikarya</taxon>
        <taxon>Ascomycota</taxon>
        <taxon>Pezizomycotina</taxon>
        <taxon>Sordariomycetes</taxon>
        <taxon>Hypocreomycetidae</taxon>
        <taxon>Hypocreales</taxon>
        <taxon>Nectriaceae</taxon>
        <taxon>Fusarium</taxon>
        <taxon>Fusarium solani species complex</taxon>
    </lineage>
</organism>
<sequence length="109" mass="12285">MVPDCRMTFINPILNFAVYLACLVFIEDYLERQKQQSEDTAQFLLSVLVTISQDNAVAKSLANQVARDMYYVGIEVPPDLIPQIESCSLFLTDVGIITVNIAFRLLHSD</sequence>
<keyword evidence="2" id="KW-1185">Reference proteome</keyword>
<name>A0A428RNK7_9HYPO</name>
<dbReference type="EMBL" id="NKCK01000634">
    <property type="protein sequence ID" value="RSL79142.1"/>
    <property type="molecule type" value="Genomic_DNA"/>
</dbReference>
<dbReference type="AlphaFoldDB" id="A0A428RNK7"/>
<evidence type="ECO:0000313" key="1">
    <source>
        <dbReference type="EMBL" id="RSL79142.1"/>
    </source>
</evidence>
<reference evidence="1 2" key="1">
    <citation type="submission" date="2017-06" db="EMBL/GenBank/DDBJ databases">
        <title>Comparative genomic analysis of Ambrosia Fusariam Clade fungi.</title>
        <authorList>
            <person name="Stajich J.E."/>
            <person name="Carrillo J."/>
            <person name="Kijimoto T."/>
            <person name="Eskalen A."/>
            <person name="O'Donnell K."/>
            <person name="Kasson M."/>
        </authorList>
    </citation>
    <scope>NUCLEOTIDE SEQUENCE [LARGE SCALE GENOMIC DNA]</scope>
    <source>
        <strain evidence="1 2">NRRL62579</strain>
    </source>
</reference>
<dbReference type="Proteomes" id="UP000287144">
    <property type="component" value="Unassembled WGS sequence"/>
</dbReference>
<proteinExistence type="predicted"/>